<reference evidence="7 8" key="1">
    <citation type="journal article" date="2019" name="Nat. Ecol. Evol.">
        <title>Megaphylogeny resolves global patterns of mushroom evolution.</title>
        <authorList>
            <person name="Varga T."/>
            <person name="Krizsan K."/>
            <person name="Foldi C."/>
            <person name="Dima B."/>
            <person name="Sanchez-Garcia M."/>
            <person name="Sanchez-Ramirez S."/>
            <person name="Szollosi G.J."/>
            <person name="Szarkandi J.G."/>
            <person name="Papp V."/>
            <person name="Albert L."/>
            <person name="Andreopoulos W."/>
            <person name="Angelini C."/>
            <person name="Antonin V."/>
            <person name="Barry K.W."/>
            <person name="Bougher N.L."/>
            <person name="Buchanan P."/>
            <person name="Buyck B."/>
            <person name="Bense V."/>
            <person name="Catcheside P."/>
            <person name="Chovatia M."/>
            <person name="Cooper J."/>
            <person name="Damon W."/>
            <person name="Desjardin D."/>
            <person name="Finy P."/>
            <person name="Geml J."/>
            <person name="Haridas S."/>
            <person name="Hughes K."/>
            <person name="Justo A."/>
            <person name="Karasinski D."/>
            <person name="Kautmanova I."/>
            <person name="Kiss B."/>
            <person name="Kocsube S."/>
            <person name="Kotiranta H."/>
            <person name="LaButti K.M."/>
            <person name="Lechner B.E."/>
            <person name="Liimatainen K."/>
            <person name="Lipzen A."/>
            <person name="Lukacs Z."/>
            <person name="Mihaltcheva S."/>
            <person name="Morgado L.N."/>
            <person name="Niskanen T."/>
            <person name="Noordeloos M.E."/>
            <person name="Ohm R.A."/>
            <person name="Ortiz-Santana B."/>
            <person name="Ovrebo C."/>
            <person name="Racz N."/>
            <person name="Riley R."/>
            <person name="Savchenko A."/>
            <person name="Shiryaev A."/>
            <person name="Soop K."/>
            <person name="Spirin V."/>
            <person name="Szebenyi C."/>
            <person name="Tomsovsky M."/>
            <person name="Tulloss R.E."/>
            <person name="Uehling J."/>
            <person name="Grigoriev I.V."/>
            <person name="Vagvolgyi C."/>
            <person name="Papp T."/>
            <person name="Martin F.M."/>
            <person name="Miettinen O."/>
            <person name="Hibbett D.S."/>
            <person name="Nagy L.G."/>
        </authorList>
    </citation>
    <scope>NUCLEOTIDE SEQUENCE [LARGE SCALE GENOMIC DNA]</scope>
    <source>
        <strain evidence="7 8">CBS 962.96</strain>
    </source>
</reference>
<protein>
    <recommendedName>
        <fullName evidence="6">Epidermal growth factor receptor-like transmembrane-juxtamembrane segment domain-containing protein</fullName>
    </recommendedName>
</protein>
<name>A0A4S8MHY6_DENBC</name>
<evidence type="ECO:0000313" key="7">
    <source>
        <dbReference type="EMBL" id="THV02162.1"/>
    </source>
</evidence>
<feature type="compositionally biased region" description="Low complexity" evidence="4">
    <location>
        <begin position="327"/>
        <end position="350"/>
    </location>
</feature>
<evidence type="ECO:0000313" key="8">
    <source>
        <dbReference type="Proteomes" id="UP000297245"/>
    </source>
</evidence>
<dbReference type="GO" id="GO:0005524">
    <property type="term" value="F:ATP binding"/>
    <property type="evidence" value="ECO:0007669"/>
    <property type="project" value="UniProtKB-KW"/>
</dbReference>
<gene>
    <name evidence="7" type="ORF">K435DRAFT_360116</name>
</gene>
<dbReference type="AlphaFoldDB" id="A0A4S8MHY6"/>
<evidence type="ECO:0000259" key="6">
    <source>
        <dbReference type="Pfam" id="PF21314"/>
    </source>
</evidence>
<dbReference type="EMBL" id="ML179079">
    <property type="protein sequence ID" value="THV02162.1"/>
    <property type="molecule type" value="Genomic_DNA"/>
</dbReference>
<proteinExistence type="predicted"/>
<evidence type="ECO:0000256" key="3">
    <source>
        <dbReference type="ARBA" id="ARBA00022840"/>
    </source>
</evidence>
<evidence type="ECO:0000256" key="4">
    <source>
        <dbReference type="SAM" id="MobiDB-lite"/>
    </source>
</evidence>
<keyword evidence="1" id="KW-0597">Phosphoprotein</keyword>
<feature type="compositionally biased region" description="Basic and acidic residues" evidence="4">
    <location>
        <begin position="462"/>
        <end position="478"/>
    </location>
</feature>
<organism evidence="7 8">
    <name type="scientific">Dendrothele bispora (strain CBS 962.96)</name>
    <dbReference type="NCBI Taxonomy" id="1314807"/>
    <lineage>
        <taxon>Eukaryota</taxon>
        <taxon>Fungi</taxon>
        <taxon>Dikarya</taxon>
        <taxon>Basidiomycota</taxon>
        <taxon>Agaricomycotina</taxon>
        <taxon>Agaricomycetes</taxon>
        <taxon>Agaricomycetidae</taxon>
        <taxon>Agaricales</taxon>
        <taxon>Agaricales incertae sedis</taxon>
        <taxon>Dendrothele</taxon>
    </lineage>
</organism>
<accession>A0A4S8MHY6</accession>
<feature type="compositionally biased region" description="Basic and acidic residues" evidence="4">
    <location>
        <begin position="501"/>
        <end position="517"/>
    </location>
</feature>
<feature type="compositionally biased region" description="Polar residues" evidence="4">
    <location>
        <begin position="410"/>
        <end position="428"/>
    </location>
</feature>
<feature type="domain" description="Epidermal growth factor receptor-like transmembrane-juxtamembrane segment" evidence="6">
    <location>
        <begin position="352"/>
        <end position="384"/>
    </location>
</feature>
<keyword evidence="8" id="KW-1185">Reference proteome</keyword>
<keyword evidence="2" id="KW-0547">Nucleotide-binding</keyword>
<feature type="region of interest" description="Disordered" evidence="4">
    <location>
        <begin position="406"/>
        <end position="528"/>
    </location>
</feature>
<keyword evidence="5" id="KW-0812">Transmembrane</keyword>
<keyword evidence="5" id="KW-0472">Membrane</keyword>
<feature type="region of interest" description="Disordered" evidence="4">
    <location>
        <begin position="320"/>
        <end position="350"/>
    </location>
</feature>
<feature type="transmembrane region" description="Helical" evidence="5">
    <location>
        <begin position="351"/>
        <end position="374"/>
    </location>
</feature>
<keyword evidence="5" id="KW-1133">Transmembrane helix</keyword>
<keyword evidence="3" id="KW-0067">ATP-binding</keyword>
<evidence type="ECO:0000256" key="2">
    <source>
        <dbReference type="ARBA" id="ARBA00022741"/>
    </source>
</evidence>
<evidence type="ECO:0000256" key="1">
    <source>
        <dbReference type="ARBA" id="ARBA00022553"/>
    </source>
</evidence>
<dbReference type="Pfam" id="PF21314">
    <property type="entry name" value="TM_ErbB1"/>
    <property type="match status" value="1"/>
</dbReference>
<dbReference type="InterPro" id="IPR049328">
    <property type="entry name" value="TM_ErbB1"/>
</dbReference>
<sequence>MTMADTVTLILDDSVFIDATSNCTFLNMTSGIGNLLTFNNTVMLSNTSCVFSHGMEPGTVMEFYGFTPPQDTDQTFAVTAGGSSVFRFEETYPEPNIGDLFYTSMVAGDSAIWTIDMHADGPLLFFDYAVTTVAGLESLQGQTIIVDDSNTEIQWQGNWKERRNYTLYGLVELNVPSGVVSRPAARPHGNGTHESDEVGDFFIFQFQGTSILVAGTAPLNRTVEAFAGGPVLDPPVSNFRPELNFTLDGHSQSAVFTNGGFPQPGGSPHFPYFRNDSLSEGNHTLIMTVNDVTGNASVIIDYLTYKPSFATVGDKPTFPPVTISNESTPTSSPSGTQSPDPTPGPQSNTGAIAGGVVGGIIFLALLALGAWLLYRKKQQARRLYQRESMNAPPTPAMSNLAVEPFVLPNPTESSSRKGTPSGSLQSPLATVPRTSKRQPQESTESEHSPSLISHTVSSPVEQHAELRRQRDELEETVHNLESQSQRGDTESSNQNFATQDQIREMQSRIDMLTREMGRYMMPPAYDSR</sequence>
<feature type="compositionally biased region" description="Polar residues" evidence="4">
    <location>
        <begin position="448"/>
        <end position="460"/>
    </location>
</feature>
<dbReference type="Proteomes" id="UP000297245">
    <property type="component" value="Unassembled WGS sequence"/>
</dbReference>
<feature type="compositionally biased region" description="Polar residues" evidence="4">
    <location>
        <begin position="479"/>
        <end position="500"/>
    </location>
</feature>
<dbReference type="OrthoDB" id="2901006at2759"/>
<evidence type="ECO:0000256" key="5">
    <source>
        <dbReference type="SAM" id="Phobius"/>
    </source>
</evidence>